<dbReference type="InterPro" id="IPR005000">
    <property type="entry name" value="Aldolase/citrate-lyase_domain"/>
</dbReference>
<comment type="similarity">
    <text evidence="1">Belongs to the HpcH/HpaI aldolase family.</text>
</comment>
<dbReference type="Gene3D" id="3.20.20.60">
    <property type="entry name" value="Phosphoenolpyruvate-binding domains"/>
    <property type="match status" value="1"/>
</dbReference>
<name>A0ABT0BBJ2_9SPHN</name>
<dbReference type="PANTHER" id="PTHR30502">
    <property type="entry name" value="2-KETO-3-DEOXY-L-RHAMNONATE ALDOLASE"/>
    <property type="match status" value="1"/>
</dbReference>
<dbReference type="InterPro" id="IPR050251">
    <property type="entry name" value="HpcH-HpaI_aldolase"/>
</dbReference>
<keyword evidence="3 5" id="KW-0456">Lyase</keyword>
<evidence type="ECO:0000256" key="3">
    <source>
        <dbReference type="ARBA" id="ARBA00023239"/>
    </source>
</evidence>
<dbReference type="PANTHER" id="PTHR30502:SF0">
    <property type="entry name" value="PHOSPHOENOLPYRUVATE CARBOXYLASE FAMILY PROTEIN"/>
    <property type="match status" value="1"/>
</dbReference>
<keyword evidence="6" id="KW-1185">Reference proteome</keyword>
<evidence type="ECO:0000313" key="5">
    <source>
        <dbReference type="EMBL" id="MCJ2182426.1"/>
    </source>
</evidence>
<accession>A0ABT0BBJ2</accession>
<organism evidence="5 6">
    <name type="scientific">Novosphingobium organovorum</name>
    <dbReference type="NCBI Taxonomy" id="2930092"/>
    <lineage>
        <taxon>Bacteria</taxon>
        <taxon>Pseudomonadati</taxon>
        <taxon>Pseudomonadota</taxon>
        <taxon>Alphaproteobacteria</taxon>
        <taxon>Sphingomonadales</taxon>
        <taxon>Sphingomonadaceae</taxon>
        <taxon>Novosphingobium</taxon>
    </lineage>
</organism>
<dbReference type="InterPro" id="IPR015813">
    <property type="entry name" value="Pyrv/PenolPyrv_kinase-like_dom"/>
</dbReference>
<dbReference type="Pfam" id="PF03328">
    <property type="entry name" value="HpcH_HpaI"/>
    <property type="match status" value="1"/>
</dbReference>
<evidence type="ECO:0000259" key="4">
    <source>
        <dbReference type="Pfam" id="PF03328"/>
    </source>
</evidence>
<sequence>MSEVDLAVPETGTDIRAKLTAGGLVVSWFTMGSIPLVEGGHSALFDAGVLDLQHGLWDRMGAHLAVGAIGTERSIVRVAANTPQAIGEALDTGAAGVLVPLVESAEQARAGVAAATFPPVGNRSGGGVRPLSEGFDRYLKRSMAPLIGVMIETGAGIENAAQIAAVEGVDFVFIGTGDLALSLDCGPGEGTAHEDACTAILDACRSIGKPCGIFTGNAQAAARRLEQGYAFVVGANDIDIVMRGFAEAGQVARSHGLGA</sequence>
<evidence type="ECO:0000256" key="2">
    <source>
        <dbReference type="ARBA" id="ARBA00022723"/>
    </source>
</evidence>
<dbReference type="RefSeq" id="WP_244018344.1">
    <property type="nucleotide sequence ID" value="NZ_JALHLF010000017.1"/>
</dbReference>
<protein>
    <submittedName>
        <fullName evidence="5">Aldolase/citrate lyase family protein</fullName>
    </submittedName>
</protein>
<comment type="caution">
    <text evidence="5">The sequence shown here is derived from an EMBL/GenBank/DDBJ whole genome shotgun (WGS) entry which is preliminary data.</text>
</comment>
<gene>
    <name evidence="5" type="ORF">MTR62_06895</name>
</gene>
<evidence type="ECO:0000313" key="6">
    <source>
        <dbReference type="Proteomes" id="UP001162881"/>
    </source>
</evidence>
<dbReference type="Proteomes" id="UP001162881">
    <property type="component" value="Unassembled WGS sequence"/>
</dbReference>
<dbReference type="GO" id="GO:0016829">
    <property type="term" value="F:lyase activity"/>
    <property type="evidence" value="ECO:0007669"/>
    <property type="project" value="UniProtKB-KW"/>
</dbReference>
<dbReference type="EMBL" id="JALHLF010000017">
    <property type="protein sequence ID" value="MCJ2182426.1"/>
    <property type="molecule type" value="Genomic_DNA"/>
</dbReference>
<feature type="domain" description="HpcH/HpaI aldolase/citrate lyase" evidence="4">
    <location>
        <begin position="45"/>
        <end position="237"/>
    </location>
</feature>
<dbReference type="InterPro" id="IPR040442">
    <property type="entry name" value="Pyrv_kinase-like_dom_sf"/>
</dbReference>
<reference evidence="5" key="1">
    <citation type="submission" date="2022-03" db="EMBL/GenBank/DDBJ databases">
        <title>Identification of a novel bacterium isolated from mangrove sediments.</title>
        <authorList>
            <person name="Pan X."/>
        </authorList>
    </citation>
    <scope>NUCLEOTIDE SEQUENCE</scope>
    <source>
        <strain evidence="5">B1949</strain>
    </source>
</reference>
<proteinExistence type="inferred from homology"/>
<evidence type="ECO:0000256" key="1">
    <source>
        <dbReference type="ARBA" id="ARBA00005568"/>
    </source>
</evidence>
<dbReference type="SUPFAM" id="SSF51621">
    <property type="entry name" value="Phosphoenolpyruvate/pyruvate domain"/>
    <property type="match status" value="1"/>
</dbReference>
<keyword evidence="2" id="KW-0479">Metal-binding</keyword>